<dbReference type="InterPro" id="IPR000792">
    <property type="entry name" value="Tscrpt_reg_LuxR_C"/>
</dbReference>
<dbReference type="InterPro" id="IPR016032">
    <property type="entry name" value="Sig_transdc_resp-reg_C-effctor"/>
</dbReference>
<dbReference type="eggNOG" id="COG2197">
    <property type="taxonomic scope" value="Bacteria"/>
</dbReference>
<proteinExistence type="predicted"/>
<dbReference type="OrthoDB" id="9814495at2"/>
<dbReference type="PANTHER" id="PTHR43214:SF43">
    <property type="entry name" value="TWO-COMPONENT RESPONSE REGULATOR"/>
    <property type="match status" value="1"/>
</dbReference>
<dbReference type="GO" id="GO:0003677">
    <property type="term" value="F:DNA binding"/>
    <property type="evidence" value="ECO:0007669"/>
    <property type="project" value="UniProtKB-KW"/>
</dbReference>
<dbReference type="PROSITE" id="PS50043">
    <property type="entry name" value="HTH_LUXR_2"/>
    <property type="match status" value="1"/>
</dbReference>
<dbReference type="AlphaFoldDB" id="A4C4G9"/>
<dbReference type="InterPro" id="IPR039420">
    <property type="entry name" value="WalR-like"/>
</dbReference>
<dbReference type="RefSeq" id="WP_009836749.1">
    <property type="nucleotide sequence ID" value="NZ_AAOH01000001.1"/>
</dbReference>
<dbReference type="PRINTS" id="PR00038">
    <property type="entry name" value="HTHLUXR"/>
</dbReference>
<dbReference type="EMBL" id="AAOH01000001">
    <property type="protein sequence ID" value="EAR30451.1"/>
    <property type="molecule type" value="Genomic_DNA"/>
</dbReference>
<comment type="caution">
    <text evidence="3">The sequence shown here is derived from an EMBL/GenBank/DDBJ whole genome shotgun (WGS) entry which is preliminary data.</text>
</comment>
<dbReference type="PROSITE" id="PS00622">
    <property type="entry name" value="HTH_LUXR_1"/>
    <property type="match status" value="1"/>
</dbReference>
<keyword evidence="4" id="KW-1185">Reference proteome</keyword>
<dbReference type="STRING" id="87626.PTD2_02741"/>
<protein>
    <submittedName>
        <fullName evidence="3">Putative response regulator</fullName>
    </submittedName>
</protein>
<dbReference type="InterPro" id="IPR011006">
    <property type="entry name" value="CheY-like_superfamily"/>
</dbReference>
<feature type="domain" description="HTH luxR-type" evidence="2">
    <location>
        <begin position="144"/>
        <end position="209"/>
    </location>
</feature>
<evidence type="ECO:0000259" key="2">
    <source>
        <dbReference type="PROSITE" id="PS50043"/>
    </source>
</evidence>
<dbReference type="SUPFAM" id="SSF46894">
    <property type="entry name" value="C-terminal effector domain of the bipartite response regulators"/>
    <property type="match status" value="1"/>
</dbReference>
<sequence length="212" mass="24167">MKEILIIDDDEVHISKIRDALKFAYRDVKITNKKGTKNIFNTILPTDFNMIIVSYKNDIKLANLIINEAINLDKNLKVIIYSYFDDQNSILNLLHLPAAAIVLKQDSYNCLVRAFKGLDIETPQLSNKVIKTLIQLHHQAFAMHFEPIKSLTKRENDVLIELVKGSSNKEIARDLNISSFTVADHIKSMFSKLNVSSRGAVIAYGLNQRQMH</sequence>
<accession>A4C4G9</accession>
<dbReference type="Gene3D" id="3.40.50.2300">
    <property type="match status" value="1"/>
</dbReference>
<dbReference type="HOGENOM" id="CLU_1298894_0_0_6"/>
<dbReference type="SUPFAM" id="SSF52172">
    <property type="entry name" value="CheY-like"/>
    <property type="match status" value="1"/>
</dbReference>
<keyword evidence="1" id="KW-0238">DNA-binding</keyword>
<evidence type="ECO:0000313" key="4">
    <source>
        <dbReference type="Proteomes" id="UP000006201"/>
    </source>
</evidence>
<reference evidence="3 4" key="1">
    <citation type="submission" date="2006-02" db="EMBL/GenBank/DDBJ databases">
        <authorList>
            <person name="Moran M.A."/>
            <person name="Kjelleberg S."/>
            <person name="Egan S."/>
            <person name="Saunders N."/>
            <person name="Thomas T."/>
            <person name="Ferriera S."/>
            <person name="Johnson J."/>
            <person name="Kravitz S."/>
            <person name="Halpern A."/>
            <person name="Remington K."/>
            <person name="Beeson K."/>
            <person name="Tran B."/>
            <person name="Rogers Y.-H."/>
            <person name="Friedman R."/>
            <person name="Venter J.C."/>
        </authorList>
    </citation>
    <scope>NUCLEOTIDE SEQUENCE [LARGE SCALE GENOMIC DNA]</scope>
    <source>
        <strain evidence="3 4">D2</strain>
    </source>
</reference>
<dbReference type="GO" id="GO:0006355">
    <property type="term" value="P:regulation of DNA-templated transcription"/>
    <property type="evidence" value="ECO:0007669"/>
    <property type="project" value="InterPro"/>
</dbReference>
<name>A4C4G9_9GAMM</name>
<evidence type="ECO:0000313" key="3">
    <source>
        <dbReference type="EMBL" id="EAR30451.1"/>
    </source>
</evidence>
<organism evidence="3 4">
    <name type="scientific">Pseudoalteromonas tunicata D2</name>
    <dbReference type="NCBI Taxonomy" id="87626"/>
    <lineage>
        <taxon>Bacteria</taxon>
        <taxon>Pseudomonadati</taxon>
        <taxon>Pseudomonadota</taxon>
        <taxon>Gammaproteobacteria</taxon>
        <taxon>Alteromonadales</taxon>
        <taxon>Pseudoalteromonadaceae</taxon>
        <taxon>Pseudoalteromonas</taxon>
    </lineage>
</organism>
<gene>
    <name evidence="3" type="ORF">PTD2_02741</name>
</gene>
<dbReference type="Pfam" id="PF00196">
    <property type="entry name" value="GerE"/>
    <property type="match status" value="1"/>
</dbReference>
<dbReference type="Proteomes" id="UP000006201">
    <property type="component" value="Unassembled WGS sequence"/>
</dbReference>
<dbReference type="SMART" id="SM00421">
    <property type="entry name" value="HTH_LUXR"/>
    <property type="match status" value="1"/>
</dbReference>
<dbReference type="CDD" id="cd06170">
    <property type="entry name" value="LuxR_C_like"/>
    <property type="match status" value="1"/>
</dbReference>
<evidence type="ECO:0000256" key="1">
    <source>
        <dbReference type="ARBA" id="ARBA00023125"/>
    </source>
</evidence>
<dbReference type="PANTHER" id="PTHR43214">
    <property type="entry name" value="TWO-COMPONENT RESPONSE REGULATOR"/>
    <property type="match status" value="1"/>
</dbReference>